<dbReference type="Gene3D" id="1.10.287.110">
    <property type="entry name" value="DnaJ domain"/>
    <property type="match status" value="1"/>
</dbReference>
<evidence type="ECO:0000313" key="3">
    <source>
        <dbReference type="EMBL" id="TDT40224.1"/>
    </source>
</evidence>
<dbReference type="SUPFAM" id="SSF158682">
    <property type="entry name" value="TerB-like"/>
    <property type="match status" value="1"/>
</dbReference>
<feature type="domain" description="J" evidence="2">
    <location>
        <begin position="177"/>
        <end position="249"/>
    </location>
</feature>
<dbReference type="Proteomes" id="UP000295830">
    <property type="component" value="Unassembled WGS sequence"/>
</dbReference>
<accession>A0A4R7JR09</accession>
<dbReference type="AlphaFoldDB" id="A0A4R7JR09"/>
<evidence type="ECO:0000313" key="4">
    <source>
        <dbReference type="Proteomes" id="UP000295830"/>
    </source>
</evidence>
<keyword evidence="1" id="KW-0143">Chaperone</keyword>
<dbReference type="SUPFAM" id="SSF46565">
    <property type="entry name" value="Chaperone J-domain"/>
    <property type="match status" value="1"/>
</dbReference>
<gene>
    <name evidence="3" type="ORF">DES49_1989</name>
</gene>
<dbReference type="EMBL" id="SOAX01000004">
    <property type="protein sequence ID" value="TDT40224.1"/>
    <property type="molecule type" value="Genomic_DNA"/>
</dbReference>
<organism evidence="3 4">
    <name type="scientific">Halospina denitrificans</name>
    <dbReference type="NCBI Taxonomy" id="332522"/>
    <lineage>
        <taxon>Bacteria</taxon>
        <taxon>Pseudomonadati</taxon>
        <taxon>Pseudomonadota</taxon>
        <taxon>Gammaproteobacteria</taxon>
        <taxon>Halospina</taxon>
    </lineage>
</organism>
<reference evidence="3 4" key="1">
    <citation type="submission" date="2019-03" db="EMBL/GenBank/DDBJ databases">
        <title>Genomic Encyclopedia of Type Strains, Phase IV (KMG-IV): sequencing the most valuable type-strain genomes for metagenomic binning, comparative biology and taxonomic classification.</title>
        <authorList>
            <person name="Goeker M."/>
        </authorList>
    </citation>
    <scope>NUCLEOTIDE SEQUENCE [LARGE SCALE GENOMIC DNA]</scope>
    <source>
        <strain evidence="3 4">DSM 15505</strain>
    </source>
</reference>
<proteinExistence type="predicted"/>
<evidence type="ECO:0000256" key="1">
    <source>
        <dbReference type="ARBA" id="ARBA00023186"/>
    </source>
</evidence>
<dbReference type="CDD" id="cd06257">
    <property type="entry name" value="DnaJ"/>
    <property type="match status" value="1"/>
</dbReference>
<dbReference type="InterPro" id="IPR036869">
    <property type="entry name" value="J_dom_sf"/>
</dbReference>
<dbReference type="InterPro" id="IPR001623">
    <property type="entry name" value="DnaJ_domain"/>
</dbReference>
<dbReference type="InterPro" id="IPR029024">
    <property type="entry name" value="TerB-like"/>
</dbReference>
<sequence>MTKRNARDETTTKTNDELPELLRELASCGHHGARLLERTGLPRWSLPVLFELMGYVAKAEGRVTELDIRYCESLMRNFGCSPRQRRRLIRRFSVGKRDQEPVVPLWLRILTRRWPGTAQRLSIALAHLCYLDGPHSPARSARCQNAILALGLPAADGNRIMHSYRSKIWITSPNEGDSEPLTGLARACQVVGGKQSDSLEALRQAYRKKRSLYHPDRVEHTDMDPQLARTRLEEIHKAWDLINRRHPEA</sequence>
<dbReference type="PROSITE" id="PS50076">
    <property type="entry name" value="DNAJ_2"/>
    <property type="match status" value="1"/>
</dbReference>
<evidence type="ECO:0000259" key="2">
    <source>
        <dbReference type="PROSITE" id="PS50076"/>
    </source>
</evidence>
<dbReference type="RefSeq" id="WP_133736244.1">
    <property type="nucleotide sequence ID" value="NZ_SOAX01000004.1"/>
</dbReference>
<name>A0A4R7JR09_9GAMM</name>
<dbReference type="OrthoDB" id="9782583at2"/>
<protein>
    <submittedName>
        <fullName evidence="3">DnaJ like chaperone protein</fullName>
    </submittedName>
</protein>
<keyword evidence="4" id="KW-1185">Reference proteome</keyword>
<comment type="caution">
    <text evidence="3">The sequence shown here is derived from an EMBL/GenBank/DDBJ whole genome shotgun (WGS) entry which is preliminary data.</text>
</comment>
<dbReference type="Gene3D" id="1.10.3680.10">
    <property type="entry name" value="TerB-like"/>
    <property type="match status" value="1"/>
</dbReference>